<evidence type="ECO:0000256" key="3">
    <source>
        <dbReference type="ARBA" id="ARBA00022781"/>
    </source>
</evidence>
<evidence type="ECO:0000313" key="8">
    <source>
        <dbReference type="EMBL" id="MDM8563567.1"/>
    </source>
</evidence>
<evidence type="ECO:0000256" key="4">
    <source>
        <dbReference type="ARBA" id="ARBA00023065"/>
    </source>
</evidence>
<dbReference type="HAMAP" id="MF_01416">
    <property type="entry name" value="ATP_synth_delta_bact"/>
    <property type="match status" value="1"/>
</dbReference>
<feature type="non-terminal residue" evidence="8">
    <location>
        <position position="1"/>
    </location>
</feature>
<evidence type="ECO:0000256" key="7">
    <source>
        <dbReference type="ARBA" id="ARBA00023310"/>
    </source>
</evidence>
<dbReference type="NCBIfam" id="NF004402">
    <property type="entry name" value="PRK05758.2-2"/>
    <property type="match status" value="1"/>
</dbReference>
<evidence type="ECO:0000256" key="1">
    <source>
        <dbReference type="ARBA" id="ARBA00004370"/>
    </source>
</evidence>
<sequence>DLNFLTTVIEDTTMTAVIANPQVDKNTLTRLLLDVCEEPLSKLGVNLLKILLENKRLNTIPQIALQFEQLKARHQGMRKVEITAPYPVEPQQQQEIETALKRRLGKTVDVDITLDKSLLGGCLIRTGDEVIDVSMKGHLQRLATELRR</sequence>
<dbReference type="PRINTS" id="PR00125">
    <property type="entry name" value="ATPASEDELTA"/>
</dbReference>
<dbReference type="Pfam" id="PF00213">
    <property type="entry name" value="OSCP"/>
    <property type="match status" value="1"/>
</dbReference>
<keyword evidence="9" id="KW-1185">Reference proteome</keyword>
<dbReference type="NCBIfam" id="TIGR01145">
    <property type="entry name" value="ATP_synt_delta"/>
    <property type="match status" value="1"/>
</dbReference>
<comment type="subcellular location">
    <subcellularLocation>
        <location evidence="1">Membrane</location>
    </subcellularLocation>
</comment>
<keyword evidence="5" id="KW-0472">Membrane</keyword>
<proteinExistence type="inferred from homology"/>
<keyword evidence="3" id="KW-0375">Hydrogen ion transport</keyword>
<dbReference type="PANTHER" id="PTHR11910">
    <property type="entry name" value="ATP SYNTHASE DELTA CHAIN"/>
    <property type="match status" value="1"/>
</dbReference>
<keyword evidence="6" id="KW-0139">CF(1)</keyword>
<evidence type="ECO:0000256" key="6">
    <source>
        <dbReference type="ARBA" id="ARBA00023196"/>
    </source>
</evidence>
<dbReference type="Proteomes" id="UP001171945">
    <property type="component" value="Unassembled WGS sequence"/>
</dbReference>
<keyword evidence="4" id="KW-0406">Ion transport</keyword>
<reference evidence="8" key="1">
    <citation type="submission" date="2023-06" db="EMBL/GenBank/DDBJ databases">
        <title>Uncultivated large filamentous bacteria from sulfidic sediments reveal new species and different genomic features in energy metabolism and defense.</title>
        <authorList>
            <person name="Fonseca A."/>
        </authorList>
    </citation>
    <scope>NUCLEOTIDE SEQUENCE</scope>
    <source>
        <strain evidence="8">HSG4</strain>
    </source>
</reference>
<dbReference type="SUPFAM" id="SSF47928">
    <property type="entry name" value="N-terminal domain of the delta subunit of the F1F0-ATP synthase"/>
    <property type="match status" value="1"/>
</dbReference>
<organism evidence="8 9">
    <name type="scientific">Candidatus Marithioploca araucensis</name>
    <dbReference type="NCBI Taxonomy" id="70273"/>
    <lineage>
        <taxon>Bacteria</taxon>
        <taxon>Pseudomonadati</taxon>
        <taxon>Pseudomonadota</taxon>
        <taxon>Gammaproteobacteria</taxon>
        <taxon>Thiotrichales</taxon>
        <taxon>Thiotrichaceae</taxon>
        <taxon>Candidatus Marithioploca</taxon>
    </lineage>
</organism>
<gene>
    <name evidence="8" type="ORF">QUF54_09455</name>
</gene>
<dbReference type="Gene3D" id="1.10.520.20">
    <property type="entry name" value="N-terminal domain of the delta subunit of the F1F0-ATP synthase"/>
    <property type="match status" value="1"/>
</dbReference>
<protein>
    <submittedName>
        <fullName evidence="8">F0F1 ATP synthase subunit delta</fullName>
    </submittedName>
</protein>
<keyword evidence="2" id="KW-0813">Transport</keyword>
<comment type="caution">
    <text evidence="8">The sequence shown here is derived from an EMBL/GenBank/DDBJ whole genome shotgun (WGS) entry which is preliminary data.</text>
</comment>
<evidence type="ECO:0000256" key="2">
    <source>
        <dbReference type="ARBA" id="ARBA00022448"/>
    </source>
</evidence>
<evidence type="ECO:0000256" key="5">
    <source>
        <dbReference type="ARBA" id="ARBA00023136"/>
    </source>
</evidence>
<name>A0ABT7VVG1_9GAMM</name>
<keyword evidence="7" id="KW-0066">ATP synthesis</keyword>
<dbReference type="InterPro" id="IPR026015">
    <property type="entry name" value="ATP_synth_OSCP/delta_N_sf"/>
</dbReference>
<dbReference type="EMBL" id="JAUCGM010000719">
    <property type="protein sequence ID" value="MDM8563567.1"/>
    <property type="molecule type" value="Genomic_DNA"/>
</dbReference>
<accession>A0ABT7VVG1</accession>
<dbReference type="InterPro" id="IPR000711">
    <property type="entry name" value="ATPase_OSCP/dsu"/>
</dbReference>
<evidence type="ECO:0000313" key="9">
    <source>
        <dbReference type="Proteomes" id="UP001171945"/>
    </source>
</evidence>